<evidence type="ECO:0000256" key="2">
    <source>
        <dbReference type="ARBA" id="ARBA00005594"/>
    </source>
</evidence>
<keyword evidence="5" id="KW-0963">Cytoplasm</keyword>
<protein>
    <recommendedName>
        <fullName evidence="4">Tryptophan--tRNA ligase, cytoplasmic</fullName>
        <ecNumber evidence="3">6.1.1.2</ecNumber>
    </recommendedName>
    <alternativeName>
        <fullName evidence="11">Tryptophanyl-tRNA synthetase</fullName>
    </alternativeName>
</protein>
<feature type="region of interest" description="Disordered" evidence="14">
    <location>
        <begin position="1"/>
        <end position="22"/>
    </location>
</feature>
<dbReference type="InterPro" id="IPR002306">
    <property type="entry name" value="Trp-tRNA-ligase"/>
</dbReference>
<comment type="subcellular location">
    <subcellularLocation>
        <location evidence="1">Cytoplasm</location>
    </subcellularLocation>
</comment>
<evidence type="ECO:0000256" key="6">
    <source>
        <dbReference type="ARBA" id="ARBA00022598"/>
    </source>
</evidence>
<dbReference type="PANTHER" id="PTHR10055:SF1">
    <property type="entry name" value="TRYPTOPHAN--TRNA LIGASE, CYTOPLASMIC"/>
    <property type="match status" value="1"/>
</dbReference>
<evidence type="ECO:0000256" key="5">
    <source>
        <dbReference type="ARBA" id="ARBA00022490"/>
    </source>
</evidence>
<sequence length="448" mass="51325">MSTETNNNNTPSSSSEQAHTPEQIITPWDVEAESEMGVDYSKLIVQFGSEEIQEDLLERIEKVTQRPVHHFLKRKVFFSHRDMHKLLDYYEQGKPFYLYTGRGPSSESMHLGHLIPFLFTKYLQDVFNVPLVIQMTDDEKFLWKNLELEEAHRLTYENAKDIIACGFDKEKTFIFSNMEYMGHLYKTVLQIEKAVTTSQVKGVFGFNDSDNIGKFSFPAIQAAPSFYTAFPHIFPENESTKSGSSDSKKKSSSSSKPKKRRDIMCLIPCAIDQDPYFRVTRDVAPKLGFQKPSLIHSKFFPALQGAKTKMSASAENSSIFLTDTPKQIKDKINKHAFSGGGATKEEQEKYGANLSVDVPFKYLEFFLEDDALFEEIREKYSTGKMLTGQVKGILIDILTKMVKEHQERRAKITDEEVKEFLSVRKLNFAWPTKKEVVVQPTCSDNEQK</sequence>
<comment type="catalytic activity">
    <reaction evidence="12">
        <text>tRNA(Trp) + L-tryptophan + ATP = L-tryptophyl-tRNA(Trp) + AMP + diphosphate + H(+)</text>
        <dbReference type="Rhea" id="RHEA:24080"/>
        <dbReference type="Rhea" id="RHEA-COMP:9671"/>
        <dbReference type="Rhea" id="RHEA-COMP:9705"/>
        <dbReference type="ChEBI" id="CHEBI:15378"/>
        <dbReference type="ChEBI" id="CHEBI:30616"/>
        <dbReference type="ChEBI" id="CHEBI:33019"/>
        <dbReference type="ChEBI" id="CHEBI:57912"/>
        <dbReference type="ChEBI" id="CHEBI:78442"/>
        <dbReference type="ChEBI" id="CHEBI:78535"/>
        <dbReference type="ChEBI" id="CHEBI:456215"/>
        <dbReference type="EC" id="6.1.1.2"/>
    </reaction>
</comment>
<dbReference type="GO" id="GO:0005737">
    <property type="term" value="C:cytoplasm"/>
    <property type="evidence" value="ECO:0007669"/>
    <property type="project" value="UniProtKB-SubCell"/>
</dbReference>
<evidence type="ECO:0000256" key="9">
    <source>
        <dbReference type="ARBA" id="ARBA00022917"/>
    </source>
</evidence>
<dbReference type="InterPro" id="IPR001412">
    <property type="entry name" value="aa-tRNA-synth_I_CS"/>
</dbReference>
<dbReference type="InterPro" id="IPR002305">
    <property type="entry name" value="aa-tRNA-synth_Ic"/>
</dbReference>
<evidence type="ECO:0000313" key="15">
    <source>
        <dbReference type="EMBL" id="KAG2377437.1"/>
    </source>
</evidence>
<dbReference type="Gene3D" id="3.40.50.620">
    <property type="entry name" value="HUPs"/>
    <property type="match status" value="1"/>
</dbReference>
<dbReference type="GO" id="GO:0004830">
    <property type="term" value="F:tryptophan-tRNA ligase activity"/>
    <property type="evidence" value="ECO:0007669"/>
    <property type="project" value="UniProtKB-EC"/>
</dbReference>
<dbReference type="AlphaFoldDB" id="A0AA88GDI1"/>
<gene>
    <name evidence="15" type="ORF">C9374_009348</name>
</gene>
<dbReference type="PRINTS" id="PR01039">
    <property type="entry name" value="TRNASYNTHTRP"/>
</dbReference>
<keyword evidence="8 13" id="KW-0067">ATP-binding</keyword>
<dbReference type="InterPro" id="IPR014729">
    <property type="entry name" value="Rossmann-like_a/b/a_fold"/>
</dbReference>
<evidence type="ECO:0000256" key="7">
    <source>
        <dbReference type="ARBA" id="ARBA00022741"/>
    </source>
</evidence>
<evidence type="ECO:0000256" key="11">
    <source>
        <dbReference type="ARBA" id="ARBA00030268"/>
    </source>
</evidence>
<dbReference type="Proteomes" id="UP000816034">
    <property type="component" value="Unassembled WGS sequence"/>
</dbReference>
<evidence type="ECO:0000256" key="1">
    <source>
        <dbReference type="ARBA" id="ARBA00004496"/>
    </source>
</evidence>
<dbReference type="PANTHER" id="PTHR10055">
    <property type="entry name" value="TRYPTOPHANYL-TRNA SYNTHETASE"/>
    <property type="match status" value="1"/>
</dbReference>
<evidence type="ECO:0000256" key="8">
    <source>
        <dbReference type="ARBA" id="ARBA00022840"/>
    </source>
</evidence>
<dbReference type="RefSeq" id="XP_044544699.1">
    <property type="nucleotide sequence ID" value="XM_044699525.1"/>
</dbReference>
<feature type="compositionally biased region" description="Low complexity" evidence="14">
    <location>
        <begin position="1"/>
        <end position="16"/>
    </location>
</feature>
<keyword evidence="10 13" id="KW-0030">Aminoacyl-tRNA synthetase</keyword>
<dbReference type="NCBIfam" id="TIGR00233">
    <property type="entry name" value="trpS"/>
    <property type="match status" value="1"/>
</dbReference>
<accession>A0AA88GDI1</accession>
<evidence type="ECO:0000256" key="10">
    <source>
        <dbReference type="ARBA" id="ARBA00023146"/>
    </source>
</evidence>
<keyword evidence="9 13" id="KW-0648">Protein biosynthesis</keyword>
<keyword evidence="16" id="KW-1185">Reference proteome</keyword>
<dbReference type="SUPFAM" id="SSF52374">
    <property type="entry name" value="Nucleotidylyl transferase"/>
    <property type="match status" value="1"/>
</dbReference>
<evidence type="ECO:0000256" key="3">
    <source>
        <dbReference type="ARBA" id="ARBA00013161"/>
    </source>
</evidence>
<evidence type="ECO:0000256" key="12">
    <source>
        <dbReference type="ARBA" id="ARBA00049929"/>
    </source>
</evidence>
<dbReference type="GO" id="GO:0006436">
    <property type="term" value="P:tryptophanyl-tRNA aminoacylation"/>
    <property type="evidence" value="ECO:0007669"/>
    <property type="project" value="InterPro"/>
</dbReference>
<dbReference type="FunFam" id="3.40.50.620:FF:000033">
    <property type="entry name" value="tryptophan--tRNA ligase, cytoplasmic"/>
    <property type="match status" value="1"/>
</dbReference>
<evidence type="ECO:0000256" key="4">
    <source>
        <dbReference type="ARBA" id="ARBA00013782"/>
    </source>
</evidence>
<evidence type="ECO:0000256" key="14">
    <source>
        <dbReference type="SAM" id="MobiDB-lite"/>
    </source>
</evidence>
<dbReference type="EC" id="6.1.1.2" evidence="3"/>
<evidence type="ECO:0000313" key="16">
    <source>
        <dbReference type="Proteomes" id="UP000816034"/>
    </source>
</evidence>
<comment type="caution">
    <text evidence="15">The sequence shown here is derived from an EMBL/GenBank/DDBJ whole genome shotgun (WGS) entry which is preliminary data.</text>
</comment>
<evidence type="ECO:0000256" key="13">
    <source>
        <dbReference type="RuleBase" id="RU363036"/>
    </source>
</evidence>
<feature type="region of interest" description="Disordered" evidence="14">
    <location>
        <begin position="237"/>
        <end position="259"/>
    </location>
</feature>
<dbReference type="Gene3D" id="1.10.240.10">
    <property type="entry name" value="Tyrosyl-Transfer RNA Synthetase"/>
    <property type="match status" value="1"/>
</dbReference>
<dbReference type="CDD" id="cd00806">
    <property type="entry name" value="TrpRS_core"/>
    <property type="match status" value="1"/>
</dbReference>
<proteinExistence type="inferred from homology"/>
<dbReference type="GO" id="GO:0005524">
    <property type="term" value="F:ATP binding"/>
    <property type="evidence" value="ECO:0007669"/>
    <property type="project" value="UniProtKB-KW"/>
</dbReference>
<organism evidence="15 16">
    <name type="scientific">Naegleria lovaniensis</name>
    <name type="common">Amoeba</name>
    <dbReference type="NCBI Taxonomy" id="51637"/>
    <lineage>
        <taxon>Eukaryota</taxon>
        <taxon>Discoba</taxon>
        <taxon>Heterolobosea</taxon>
        <taxon>Tetramitia</taxon>
        <taxon>Eutetramitia</taxon>
        <taxon>Vahlkampfiidae</taxon>
        <taxon>Naegleria</taxon>
    </lineage>
</organism>
<dbReference type="EMBL" id="PYSW02000038">
    <property type="protein sequence ID" value="KAG2377437.1"/>
    <property type="molecule type" value="Genomic_DNA"/>
</dbReference>
<name>A0AA88GDI1_NAELO</name>
<keyword evidence="7 13" id="KW-0547">Nucleotide-binding</keyword>
<keyword evidence="6 13" id="KW-0436">Ligase</keyword>
<dbReference type="Pfam" id="PF00579">
    <property type="entry name" value="tRNA-synt_1b"/>
    <property type="match status" value="2"/>
</dbReference>
<dbReference type="GeneID" id="68101802"/>
<reference evidence="15 16" key="1">
    <citation type="journal article" date="2018" name="BMC Genomics">
        <title>The genome of Naegleria lovaniensis, the basis for a comparative approach to unravel pathogenicity factors of the human pathogenic amoeba N. fowleri.</title>
        <authorList>
            <person name="Liechti N."/>
            <person name="Schurch N."/>
            <person name="Bruggmann R."/>
            <person name="Wittwer M."/>
        </authorList>
    </citation>
    <scope>NUCLEOTIDE SEQUENCE [LARGE SCALE GENOMIC DNA]</scope>
    <source>
        <strain evidence="15 16">ATCC 30569</strain>
    </source>
</reference>
<dbReference type="FunFam" id="1.10.240.10:FF:000007">
    <property type="entry name" value="Tryptophan--tRNA ligase"/>
    <property type="match status" value="1"/>
</dbReference>
<dbReference type="PROSITE" id="PS00178">
    <property type="entry name" value="AA_TRNA_LIGASE_I"/>
    <property type="match status" value="1"/>
</dbReference>
<comment type="similarity">
    <text evidence="2 13">Belongs to the class-I aminoacyl-tRNA synthetase family.</text>
</comment>